<name>A0A3B0UNM2_9ZZZZ</name>
<dbReference type="Gene3D" id="2.60.120.560">
    <property type="entry name" value="Exo-inulinase, domain 1"/>
    <property type="match status" value="1"/>
</dbReference>
<sequence>MGIIKLTSIAAFYILLNSCQTTDNKWATLFDGETLSGWEAVENPGSFTVNKGQVVAHGPRAFLYYTGKAGQFKNFELYTDVKTAPGAGSGIYFHTKIQNQGQPETGYEVKINNSYKGTDNHRELWKTGSLSLVRNVYYPFVEDNEWFNIRIKVVENQVEVFVNGTKVVDYIQPDHPWRAEGEGKRLLGEGTFALKAGGGSSTVYFKNIRVRRLPPGKKQDMLVGGGWDTTVTKLMANGFPLIDYHVHLKGGLSIEEAVRNSQRLGINYGIAPNCGLHFPVTNDSSLVAYIESVDGFPIYKGMQAEGREWVALFSPEAVARFDYIFTDAMTFTDYKGRRNRIWIPEEVWVDDKEQFMEQLVGKIEAIFSQEPVDIYVNPTVLPAIIEDDYGQLWTKSRKERVIKVLAENNIALEINARYKLPKADMIKMAKKAGVKFSFGTNNTGRELGELEYCLQMIEECGLTPQDMFMPKPDAQKQVLLHGLPEKITG</sequence>
<dbReference type="Gene3D" id="3.20.20.140">
    <property type="entry name" value="Metal-dependent hydrolases"/>
    <property type="match status" value="1"/>
</dbReference>
<gene>
    <name evidence="2" type="ORF">MNBD_BACTEROID01-2169</name>
</gene>
<evidence type="ECO:0000313" key="2">
    <source>
        <dbReference type="EMBL" id="VAW21744.1"/>
    </source>
</evidence>
<accession>A0A3B0UNM2</accession>
<dbReference type="AlphaFoldDB" id="A0A3B0UNM2"/>
<dbReference type="InterPro" id="IPR016195">
    <property type="entry name" value="Pol/histidinol_Pase-like"/>
</dbReference>
<dbReference type="Pfam" id="PF06439">
    <property type="entry name" value="3keto-disac_hyd"/>
    <property type="match status" value="1"/>
</dbReference>
<organism evidence="2">
    <name type="scientific">hydrothermal vent metagenome</name>
    <dbReference type="NCBI Taxonomy" id="652676"/>
    <lineage>
        <taxon>unclassified sequences</taxon>
        <taxon>metagenomes</taxon>
        <taxon>ecological metagenomes</taxon>
    </lineage>
</organism>
<dbReference type="InterPro" id="IPR010496">
    <property type="entry name" value="AL/BT2_dom"/>
</dbReference>
<evidence type="ECO:0000259" key="1">
    <source>
        <dbReference type="Pfam" id="PF06439"/>
    </source>
</evidence>
<feature type="domain" description="3-keto-alpha-glucoside-1,2-lyase/3-keto-2-hydroxy-glucal hydratase" evidence="1">
    <location>
        <begin position="25"/>
        <end position="211"/>
    </location>
</feature>
<dbReference type="GO" id="GO:0016787">
    <property type="term" value="F:hydrolase activity"/>
    <property type="evidence" value="ECO:0007669"/>
    <property type="project" value="InterPro"/>
</dbReference>
<dbReference type="EMBL" id="UOEP01000154">
    <property type="protein sequence ID" value="VAW21744.1"/>
    <property type="molecule type" value="Genomic_DNA"/>
</dbReference>
<protein>
    <recommendedName>
        <fullName evidence="1">3-keto-alpha-glucoside-1,2-lyase/3-keto-2-hydroxy-glucal hydratase domain-containing protein</fullName>
    </recommendedName>
</protein>
<reference evidence="2" key="1">
    <citation type="submission" date="2018-06" db="EMBL/GenBank/DDBJ databases">
        <authorList>
            <person name="Zhirakovskaya E."/>
        </authorList>
    </citation>
    <scope>NUCLEOTIDE SEQUENCE</scope>
</reference>
<proteinExistence type="predicted"/>
<dbReference type="SUPFAM" id="SSF89550">
    <property type="entry name" value="PHP domain-like"/>
    <property type="match status" value="1"/>
</dbReference>